<protein>
    <submittedName>
        <fullName evidence="1">Uncharacterized protein</fullName>
    </submittedName>
</protein>
<name>A0A5B8VX12_9SPHI</name>
<reference evidence="1 2" key="1">
    <citation type="journal article" date="2013" name="J. Microbiol.">
        <title>Mucilaginibacter ginsenosidivorax sp. nov., with ginsenoside converting activity isolated from sediment.</title>
        <authorList>
            <person name="Kim J.K."/>
            <person name="Choi T.E."/>
            <person name="Liu Q.M."/>
            <person name="Park H.Y."/>
            <person name="Yi T.H."/>
            <person name="Yoon M.H."/>
            <person name="Kim S.C."/>
            <person name="Im W.T."/>
        </authorList>
    </citation>
    <scope>NUCLEOTIDE SEQUENCE [LARGE SCALE GENOMIC DNA]</scope>
    <source>
        <strain evidence="1 2">KHI28</strain>
    </source>
</reference>
<dbReference type="AlphaFoldDB" id="A0A5B8VX12"/>
<sequence>MKYLENTVSSVTRLDRFKEEYMQLAEAVNAFKSEAVQLVIAERLVTLIHGAADENATLIKSSNVPFLGKKPGATKAVQRLLQTDYFDSPRAIGDIVAHCAKLFGKDYKTSEFSGVLSFHVKEGNLSRTEGEYSSRFVYFR</sequence>
<dbReference type="RefSeq" id="WP_147053152.1">
    <property type="nucleotide sequence ID" value="NZ_CP042437.1"/>
</dbReference>
<gene>
    <name evidence="1" type="ORF">FSB76_08425</name>
</gene>
<accession>A0A5B8VX12</accession>
<dbReference type="OrthoDB" id="680346at2"/>
<evidence type="ECO:0000313" key="2">
    <source>
        <dbReference type="Proteomes" id="UP000321362"/>
    </source>
</evidence>
<dbReference type="Proteomes" id="UP000321362">
    <property type="component" value="Chromosome"/>
</dbReference>
<organism evidence="1 2">
    <name type="scientific">Mucilaginibacter ginsenosidivorax</name>
    <dbReference type="NCBI Taxonomy" id="862126"/>
    <lineage>
        <taxon>Bacteria</taxon>
        <taxon>Pseudomonadati</taxon>
        <taxon>Bacteroidota</taxon>
        <taxon>Sphingobacteriia</taxon>
        <taxon>Sphingobacteriales</taxon>
        <taxon>Sphingobacteriaceae</taxon>
        <taxon>Mucilaginibacter</taxon>
    </lineage>
</organism>
<keyword evidence="2" id="KW-1185">Reference proteome</keyword>
<proteinExistence type="predicted"/>
<evidence type="ECO:0000313" key="1">
    <source>
        <dbReference type="EMBL" id="QEC75969.1"/>
    </source>
</evidence>
<dbReference type="KEGG" id="mgk:FSB76_08425"/>
<dbReference type="EMBL" id="CP042437">
    <property type="protein sequence ID" value="QEC75969.1"/>
    <property type="molecule type" value="Genomic_DNA"/>
</dbReference>